<reference evidence="5" key="2">
    <citation type="submission" date="2010-04" db="EMBL/GenBank/DDBJ databases">
        <authorList>
            <person name="Buell R."/>
            <person name="Hamilton J."/>
            <person name="Hostetler J."/>
        </authorList>
    </citation>
    <scope>NUCLEOTIDE SEQUENCE [LARGE SCALE GENOMIC DNA]</scope>
    <source>
        <strain evidence="5">DAOM:BR144</strain>
    </source>
</reference>
<dbReference type="PRINTS" id="PR00360">
    <property type="entry name" value="C2DOMAIN"/>
</dbReference>
<evidence type="ECO:0000313" key="5">
    <source>
        <dbReference type="Proteomes" id="UP000019132"/>
    </source>
</evidence>
<dbReference type="InterPro" id="IPR000008">
    <property type="entry name" value="C2_dom"/>
</dbReference>
<reference evidence="5" key="1">
    <citation type="journal article" date="2010" name="Genome Biol.">
        <title>Genome sequence of the necrotrophic plant pathogen Pythium ultimum reveals original pathogenicity mechanisms and effector repertoire.</title>
        <authorList>
            <person name="Levesque C.A."/>
            <person name="Brouwer H."/>
            <person name="Cano L."/>
            <person name="Hamilton J.P."/>
            <person name="Holt C."/>
            <person name="Huitema E."/>
            <person name="Raffaele S."/>
            <person name="Robideau G.P."/>
            <person name="Thines M."/>
            <person name="Win J."/>
            <person name="Zerillo M.M."/>
            <person name="Beakes G.W."/>
            <person name="Boore J.L."/>
            <person name="Busam D."/>
            <person name="Dumas B."/>
            <person name="Ferriera S."/>
            <person name="Fuerstenberg S.I."/>
            <person name="Gachon C.M."/>
            <person name="Gaulin E."/>
            <person name="Govers F."/>
            <person name="Grenville-Briggs L."/>
            <person name="Horner N."/>
            <person name="Hostetler J."/>
            <person name="Jiang R.H."/>
            <person name="Johnson J."/>
            <person name="Krajaejun T."/>
            <person name="Lin H."/>
            <person name="Meijer H.J."/>
            <person name="Moore B."/>
            <person name="Morris P."/>
            <person name="Phuntmart V."/>
            <person name="Puiu D."/>
            <person name="Shetty J."/>
            <person name="Stajich J.E."/>
            <person name="Tripathy S."/>
            <person name="Wawra S."/>
            <person name="van West P."/>
            <person name="Whitty B.R."/>
            <person name="Coutinho P.M."/>
            <person name="Henrissat B."/>
            <person name="Martin F."/>
            <person name="Thomas P.D."/>
            <person name="Tyler B.M."/>
            <person name="De Vries R.P."/>
            <person name="Kamoun S."/>
            <person name="Yandell M."/>
            <person name="Tisserat N."/>
            <person name="Buell C.R."/>
        </authorList>
    </citation>
    <scope>NUCLEOTIDE SEQUENCE</scope>
    <source>
        <strain evidence="5">DAOM:BR144</strain>
    </source>
</reference>
<dbReference type="Pfam" id="PF00168">
    <property type="entry name" value="C2"/>
    <property type="match status" value="2"/>
</dbReference>
<dbReference type="STRING" id="431595.K3WHW5"/>
<dbReference type="InParanoid" id="K3WHW5"/>
<evidence type="ECO:0000256" key="1">
    <source>
        <dbReference type="ARBA" id="ARBA00022723"/>
    </source>
</evidence>
<dbReference type="CDD" id="cd00030">
    <property type="entry name" value="C2"/>
    <property type="match status" value="2"/>
</dbReference>
<dbReference type="eggNOG" id="KOG1012">
    <property type="taxonomic scope" value="Eukaryota"/>
</dbReference>
<dbReference type="Gene3D" id="2.60.40.150">
    <property type="entry name" value="C2 domain"/>
    <property type="match status" value="2"/>
</dbReference>
<dbReference type="PANTHER" id="PTHR45911">
    <property type="entry name" value="C2 DOMAIN-CONTAINING PROTEIN"/>
    <property type="match status" value="1"/>
</dbReference>
<evidence type="ECO:0000259" key="3">
    <source>
        <dbReference type="PROSITE" id="PS50004"/>
    </source>
</evidence>
<organism evidence="4 5">
    <name type="scientific">Globisporangium ultimum (strain ATCC 200006 / CBS 805.95 / DAOM BR144)</name>
    <name type="common">Pythium ultimum</name>
    <dbReference type="NCBI Taxonomy" id="431595"/>
    <lineage>
        <taxon>Eukaryota</taxon>
        <taxon>Sar</taxon>
        <taxon>Stramenopiles</taxon>
        <taxon>Oomycota</taxon>
        <taxon>Peronosporomycetes</taxon>
        <taxon>Pythiales</taxon>
        <taxon>Pythiaceae</taxon>
        <taxon>Globisporangium</taxon>
    </lineage>
</organism>
<dbReference type="SUPFAM" id="SSF49562">
    <property type="entry name" value="C2 domain (Calcium/lipid-binding domain, CaLB)"/>
    <property type="match status" value="2"/>
</dbReference>
<dbReference type="Proteomes" id="UP000019132">
    <property type="component" value="Unassembled WGS sequence"/>
</dbReference>
<dbReference type="EnsemblProtists" id="PYU1_T004557">
    <property type="protein sequence ID" value="PYU1_T004557"/>
    <property type="gene ID" value="PYU1_G004546"/>
</dbReference>
<keyword evidence="2" id="KW-0106">Calcium</keyword>
<dbReference type="EMBL" id="GL376631">
    <property type="status" value="NOT_ANNOTATED_CDS"/>
    <property type="molecule type" value="Genomic_DNA"/>
</dbReference>
<keyword evidence="5" id="KW-1185">Reference proteome</keyword>
<keyword evidence="1" id="KW-0479">Metal-binding</keyword>
<dbReference type="AlphaFoldDB" id="K3WHW5"/>
<dbReference type="PANTHER" id="PTHR45911:SF7">
    <property type="entry name" value="C2 DOMAIN-CONTAINING PROTEIN"/>
    <property type="match status" value="1"/>
</dbReference>
<dbReference type="VEuPathDB" id="FungiDB:PYU1_G004546"/>
<dbReference type="HOGENOM" id="CLU_583297_0_0_1"/>
<dbReference type="GO" id="GO:0046872">
    <property type="term" value="F:metal ion binding"/>
    <property type="evidence" value="ECO:0007669"/>
    <property type="project" value="UniProtKB-KW"/>
</dbReference>
<sequence length="480" mass="54063">MPVLYVKLHRATDLAASDFSFMGGKSDPYVLVEVERQQEKSACIKSNLNPVWSPAERFRFDIEDVNRAVLGVKVFDYDALNQDDLLGSLVIPLSRFANMMDQSFLEVFALDVPAEFAKQDRPSTIELEICLKNEDDGDTTLTIWENETWSIGSGWSAADSKDRQQWSTHDESKSSAHFNDVAPLVPSHLEGGGWEYCAKKGDMNGWVYATSWAERHAQMACSHVVRVTLTHATRLAQGDYIGKSDPYIKFTVDEQSARSSCRASTLDPVWDPPEHFDFKVLNPEEQCVRVDVFDHDLITRDDHLGSVSIPLKDFITEDTNNALPDAATTGRKELPPSKGYTLDVPPSLKTVEPSQVFLRIAVTPLDLTEVRLEVWENECWSLSSGWSSDVSIFLFSHRTRWSNEDGSHSATKFEEIAAKPPLGFQSQGWNFHVGKGDCDGWLYAVSFSGPWYAVSNPTTLVRHRRWENMCRRPGSTKILT</sequence>
<evidence type="ECO:0000313" key="4">
    <source>
        <dbReference type="EnsemblProtists" id="PYU1_T004557"/>
    </source>
</evidence>
<dbReference type="PROSITE" id="PS50004">
    <property type="entry name" value="C2"/>
    <property type="match status" value="2"/>
</dbReference>
<name>K3WHW5_GLOUD</name>
<dbReference type="SMART" id="SM00239">
    <property type="entry name" value="C2"/>
    <property type="match status" value="2"/>
</dbReference>
<reference evidence="4" key="3">
    <citation type="submission" date="2015-02" db="UniProtKB">
        <authorList>
            <consortium name="EnsemblProtists"/>
        </authorList>
    </citation>
    <scope>IDENTIFICATION</scope>
    <source>
        <strain evidence="4">DAOM BR144</strain>
    </source>
</reference>
<protein>
    <recommendedName>
        <fullName evidence="3">C2 domain-containing protein</fullName>
    </recommendedName>
</protein>
<dbReference type="InterPro" id="IPR035892">
    <property type="entry name" value="C2_domain_sf"/>
</dbReference>
<evidence type="ECO:0000256" key="2">
    <source>
        <dbReference type="ARBA" id="ARBA00022837"/>
    </source>
</evidence>
<accession>K3WHW5</accession>
<feature type="domain" description="C2" evidence="3">
    <location>
        <begin position="1"/>
        <end position="108"/>
    </location>
</feature>
<proteinExistence type="predicted"/>
<feature type="domain" description="C2" evidence="3">
    <location>
        <begin position="206"/>
        <end position="325"/>
    </location>
</feature>